<dbReference type="InterPro" id="IPR051620">
    <property type="entry name" value="ORF904-like_C"/>
</dbReference>
<evidence type="ECO:0000259" key="4">
    <source>
        <dbReference type="PROSITE" id="PS51206"/>
    </source>
</evidence>
<dbReference type="Pfam" id="PF08706">
    <property type="entry name" value="D5_N"/>
    <property type="match status" value="1"/>
</dbReference>
<dbReference type="InterPro" id="IPR014015">
    <property type="entry name" value="Helicase_SF3_DNA-vir"/>
</dbReference>
<dbReference type="Pfam" id="PF19263">
    <property type="entry name" value="DUF5906"/>
    <property type="match status" value="1"/>
</dbReference>
<dbReference type="EMBL" id="MLIH01000011">
    <property type="protein sequence ID" value="OHU10426.1"/>
    <property type="molecule type" value="Genomic_DNA"/>
</dbReference>
<dbReference type="PANTHER" id="PTHR35372:SF2">
    <property type="entry name" value="SF3 HELICASE DOMAIN-CONTAINING PROTEIN"/>
    <property type="match status" value="1"/>
</dbReference>
<dbReference type="InterPro" id="IPR006500">
    <property type="entry name" value="Helicase_put_C_phage/plasmid"/>
</dbReference>
<dbReference type="PANTHER" id="PTHR35372">
    <property type="entry name" value="ATP BINDING PROTEIN-RELATED"/>
    <property type="match status" value="1"/>
</dbReference>
<evidence type="ECO:0000256" key="1">
    <source>
        <dbReference type="ARBA" id="ARBA00022741"/>
    </source>
</evidence>
<name>A0ABX3C1S4_9MYCO</name>
<dbReference type="NCBIfam" id="TIGR01613">
    <property type="entry name" value="primase_Cterm"/>
    <property type="match status" value="1"/>
</dbReference>
<evidence type="ECO:0000256" key="3">
    <source>
        <dbReference type="ARBA" id="ARBA00022840"/>
    </source>
</evidence>
<proteinExistence type="predicted"/>
<comment type="caution">
    <text evidence="5">The sequence shown here is derived from an EMBL/GenBank/DDBJ whole genome shotgun (WGS) entry which is preliminary data.</text>
</comment>
<gene>
    <name evidence="5" type="ORF">BKG73_10685</name>
</gene>
<dbReference type="Proteomes" id="UP000179621">
    <property type="component" value="Unassembled WGS sequence"/>
</dbReference>
<keyword evidence="2" id="KW-0378">Hydrolase</keyword>
<dbReference type="InterPro" id="IPR014818">
    <property type="entry name" value="Phage/plasmid_primase_P4_C"/>
</dbReference>
<keyword evidence="3" id="KW-0067">ATP-binding</keyword>
<accession>A0ABX3C1S4</accession>
<keyword evidence="1" id="KW-0547">Nucleotide-binding</keyword>
<evidence type="ECO:0000313" key="6">
    <source>
        <dbReference type="Proteomes" id="UP000179621"/>
    </source>
</evidence>
<dbReference type="Gene3D" id="3.40.50.300">
    <property type="entry name" value="P-loop containing nucleotide triphosphate hydrolases"/>
    <property type="match status" value="1"/>
</dbReference>
<dbReference type="SMART" id="SM00885">
    <property type="entry name" value="D5_N"/>
    <property type="match status" value="1"/>
</dbReference>
<sequence length="456" mass="50689">MTDALNVDGILRGPKTSEDLSAHGSQVRIAYLFAEMFAGRVIHAEGLGWHFYTGKHWAEDRGDKRVREYVLRTLRRARADSIGDPELLKATQRCETANAIRGVLEIAAALPEIRVEVEELDTDPYLLNVANGTYDLRELELRPHNPDDLLTKITEASYDENAKGPVWQSFLERVLPNEDVRDYLQRLAGVALLGTANEHVLPLLTGQGRNGKGVWYMAMLYVLGDYGYAANPDLFVEGKTSAAARVNLRSRRMIVVSETDKGAKLAEATVKRLTGGDIINARQLYKPEITFMPSHLAFMVTNHPPVVSGSDTAIWERLRVIRFDVVIPPQERDPELGDKLKLEAEAILAWAIQGLADYQSEGGLNAPDEVQVATAAYQAKSDIVGRFLSECTSSVAVHKISMKDLYDRWASWTASEGVEPIGKHAFNESLRERGYRTTTSAGRDWWQGLSLAIALT</sequence>
<evidence type="ECO:0000313" key="5">
    <source>
        <dbReference type="EMBL" id="OHU10426.1"/>
    </source>
</evidence>
<feature type="domain" description="SF3 helicase" evidence="4">
    <location>
        <begin position="179"/>
        <end position="336"/>
    </location>
</feature>
<dbReference type="PROSITE" id="PS51206">
    <property type="entry name" value="SF3_HELICASE_1"/>
    <property type="match status" value="1"/>
</dbReference>
<dbReference type="SUPFAM" id="SSF52540">
    <property type="entry name" value="P-loop containing nucleoside triphosphate hydrolases"/>
    <property type="match status" value="1"/>
</dbReference>
<dbReference type="InterPro" id="IPR027417">
    <property type="entry name" value="P-loop_NTPase"/>
</dbReference>
<organism evidence="5 6">
    <name type="scientific">Mycobacteroides saopaulense</name>
    <dbReference type="NCBI Taxonomy" id="1578165"/>
    <lineage>
        <taxon>Bacteria</taxon>
        <taxon>Bacillati</taxon>
        <taxon>Actinomycetota</taxon>
        <taxon>Actinomycetes</taxon>
        <taxon>Mycobacteriales</taxon>
        <taxon>Mycobacteriaceae</taxon>
        <taxon>Mycobacteroides</taxon>
    </lineage>
</organism>
<evidence type="ECO:0000256" key="2">
    <source>
        <dbReference type="ARBA" id="ARBA00022801"/>
    </source>
</evidence>
<dbReference type="InterPro" id="IPR045455">
    <property type="entry name" value="NrS-1_pol-like_helicase"/>
</dbReference>
<keyword evidence="6" id="KW-1185">Reference proteome</keyword>
<protein>
    <recommendedName>
        <fullName evidence="4">SF3 helicase domain-containing protein</fullName>
    </recommendedName>
</protein>
<reference evidence="5 6" key="1">
    <citation type="submission" date="2016-10" db="EMBL/GenBank/DDBJ databases">
        <title>Evaluation of Human, Animal and Environmental Mycobacterium chelonae Isolates by Core Genome Phylogenomic Analysis, Targeted Gene Comparison, and Anti-microbial Susceptibility Patterns: A Tale of Mistaken Identities.</title>
        <authorList>
            <person name="Fogelson S.B."/>
            <person name="Camus A.C."/>
            <person name="Lorenz W."/>
            <person name="Vasireddy R."/>
            <person name="Vasireddy S."/>
            <person name="Smith T."/>
            <person name="Brown-Elliott B.A."/>
            <person name="Wallace R.J.Jr."/>
            <person name="Hasan N.A."/>
            <person name="Reischl U."/>
            <person name="Sanchez S."/>
        </authorList>
    </citation>
    <scope>NUCLEOTIDE SEQUENCE [LARGE SCALE GENOMIC DNA]</scope>
    <source>
        <strain evidence="5 6">8528</strain>
    </source>
</reference>